<reference evidence="1" key="1">
    <citation type="submission" date="2019-08" db="EMBL/GenBank/DDBJ databases">
        <authorList>
            <person name="Kucharzyk K."/>
            <person name="Murdoch R.W."/>
            <person name="Higgins S."/>
            <person name="Loffler F."/>
        </authorList>
    </citation>
    <scope>NUCLEOTIDE SEQUENCE</scope>
</reference>
<proteinExistence type="predicted"/>
<sequence length="84" mass="9491">MTSNHHAPYDLGYTRNTMALNRGKRSREVERILKRRLSSDCRLQLACMKSELLVIADQHAAVNTFPGLVHTARHTMGVGSTRSR</sequence>
<protein>
    <submittedName>
        <fullName evidence="1">Uncharacterized protein</fullName>
    </submittedName>
</protein>
<dbReference type="EMBL" id="VSSQ01130077">
    <property type="protein sequence ID" value="MPN57927.1"/>
    <property type="molecule type" value="Genomic_DNA"/>
</dbReference>
<gene>
    <name evidence="1" type="ORF">SDC9_205623</name>
</gene>
<accession>A0A645J3F0</accession>
<organism evidence="1">
    <name type="scientific">bioreactor metagenome</name>
    <dbReference type="NCBI Taxonomy" id="1076179"/>
    <lineage>
        <taxon>unclassified sequences</taxon>
        <taxon>metagenomes</taxon>
        <taxon>ecological metagenomes</taxon>
    </lineage>
</organism>
<comment type="caution">
    <text evidence="1">The sequence shown here is derived from an EMBL/GenBank/DDBJ whole genome shotgun (WGS) entry which is preliminary data.</text>
</comment>
<evidence type="ECO:0000313" key="1">
    <source>
        <dbReference type="EMBL" id="MPN57927.1"/>
    </source>
</evidence>
<dbReference type="AlphaFoldDB" id="A0A645J3F0"/>
<name>A0A645J3F0_9ZZZZ</name>